<keyword evidence="3" id="KW-1185">Reference proteome</keyword>
<sequence length="692" mass="77829">MPPMPADSEVRSLTPIPLTLSPSTTPFSAANENNFSRSHGGGDPQSSHIFEESHPISSISERPRDCGQVSQNYNDDSPRQILSQESHFQLESQAQTSPNSPPIYSPIVTPEPPEPENMNIELGEKDGNEYRFSSPIIQTAKNTNAYYEADSAYQNQLGPLAAPVEIDVKKAIPGAGAEAGHVRDQADYIPLSPSPRSPFRSERYIDTAELSYLSNEPTRLANTPDHSRLDPDLSKVVVDKDDSVFRTKKSVELKVDQTFLRRNNTNDPLLLYHSRAYLEDIPNVNQLVDIRFVFSAHQLPRGTEFAHFAGPLRAKHMVDTYLIPHESTQAYENQDVVLGISGTLDRVRSGIHSFLRNTVPHPQKFTLWRFNLLVPRVIIQSLLGSREDDFNDYAPNAPLESSVPVLRRALGRIYGPIRGAEKEHLLTIESCSFSIIMNAIGYVGRMLVEHNVPQDSYQGYYRGGKKSVIPMDMKLSWDSGHSTTAMDSRVPVGYVLRPEIKSRLKEMHRKRYHLQFVMDVEHAKILASESGVLIRRHCGMLKVEICISDEILTLENRGDRFRVCDIGGDGLKSIRTASREIMHWMENMFLSEYSISIYIPHRVAIKATEWYDPSFQHEIVSLPEAERSTRLNRTRLEPDEEESVLRIWSQKGDGFQSGVATVLDAIYDRGNRNTGNVGSSNQAQQSMGSGSE</sequence>
<feature type="compositionally biased region" description="Polar residues" evidence="1">
    <location>
        <begin position="68"/>
        <end position="98"/>
    </location>
</feature>
<dbReference type="AlphaFoldDB" id="A0A9P6SZE8"/>
<name>A0A9P6SZE8_9FUNG</name>
<organism evidence="2 3">
    <name type="scientific">Entomortierella chlamydospora</name>
    <dbReference type="NCBI Taxonomy" id="101097"/>
    <lineage>
        <taxon>Eukaryota</taxon>
        <taxon>Fungi</taxon>
        <taxon>Fungi incertae sedis</taxon>
        <taxon>Mucoromycota</taxon>
        <taxon>Mortierellomycotina</taxon>
        <taxon>Mortierellomycetes</taxon>
        <taxon>Mortierellales</taxon>
        <taxon>Mortierellaceae</taxon>
        <taxon>Entomortierella</taxon>
    </lineage>
</organism>
<protein>
    <submittedName>
        <fullName evidence="2">Uncharacterized protein</fullName>
    </submittedName>
</protein>
<proteinExistence type="predicted"/>
<dbReference type="Proteomes" id="UP000703661">
    <property type="component" value="Unassembled WGS sequence"/>
</dbReference>
<feature type="compositionally biased region" description="Pro residues" evidence="1">
    <location>
        <begin position="99"/>
        <end position="112"/>
    </location>
</feature>
<evidence type="ECO:0000313" key="3">
    <source>
        <dbReference type="Proteomes" id="UP000703661"/>
    </source>
</evidence>
<dbReference type="EMBL" id="JAAAID010000843">
    <property type="protein sequence ID" value="KAG0013459.1"/>
    <property type="molecule type" value="Genomic_DNA"/>
</dbReference>
<feature type="region of interest" description="Disordered" evidence="1">
    <location>
        <begin position="1"/>
        <end position="121"/>
    </location>
</feature>
<gene>
    <name evidence="2" type="ORF">BGZ80_011063</name>
</gene>
<comment type="caution">
    <text evidence="2">The sequence shown here is derived from an EMBL/GenBank/DDBJ whole genome shotgun (WGS) entry which is preliminary data.</text>
</comment>
<evidence type="ECO:0000256" key="1">
    <source>
        <dbReference type="SAM" id="MobiDB-lite"/>
    </source>
</evidence>
<feature type="region of interest" description="Disordered" evidence="1">
    <location>
        <begin position="671"/>
        <end position="692"/>
    </location>
</feature>
<feature type="compositionally biased region" description="Low complexity" evidence="1">
    <location>
        <begin position="12"/>
        <end position="28"/>
    </location>
</feature>
<accession>A0A9P6SZE8</accession>
<feature type="compositionally biased region" description="Polar residues" evidence="1">
    <location>
        <begin position="672"/>
        <end position="692"/>
    </location>
</feature>
<reference evidence="2" key="1">
    <citation type="journal article" date="2020" name="Fungal Divers.">
        <title>Resolving the Mortierellaceae phylogeny through synthesis of multi-gene phylogenetics and phylogenomics.</title>
        <authorList>
            <person name="Vandepol N."/>
            <person name="Liber J."/>
            <person name="Desiro A."/>
            <person name="Na H."/>
            <person name="Kennedy M."/>
            <person name="Barry K."/>
            <person name="Grigoriev I.V."/>
            <person name="Miller A.N."/>
            <person name="O'Donnell K."/>
            <person name="Stajich J.E."/>
            <person name="Bonito G."/>
        </authorList>
    </citation>
    <scope>NUCLEOTIDE SEQUENCE</scope>
    <source>
        <strain evidence="2">NRRL 2769</strain>
    </source>
</reference>
<evidence type="ECO:0000313" key="2">
    <source>
        <dbReference type="EMBL" id="KAG0013459.1"/>
    </source>
</evidence>